<feature type="domain" description="AMP-dependent synthetase/ligase" evidence="2">
    <location>
        <begin position="107"/>
        <end position="300"/>
    </location>
</feature>
<dbReference type="InterPro" id="IPR000873">
    <property type="entry name" value="AMP-dep_synth/lig_dom"/>
</dbReference>
<evidence type="ECO:0000313" key="4">
    <source>
        <dbReference type="Proteomes" id="UP000887116"/>
    </source>
</evidence>
<evidence type="ECO:0000256" key="1">
    <source>
        <dbReference type="SAM" id="Phobius"/>
    </source>
</evidence>
<protein>
    <submittedName>
        <fullName evidence="3">Acetoacetyl-CoA synthetase</fullName>
    </submittedName>
</protein>
<accession>A0A8X6G796</accession>
<feature type="non-terminal residue" evidence="3">
    <location>
        <position position="1"/>
    </location>
</feature>
<dbReference type="AlphaFoldDB" id="A0A8X6G796"/>
<dbReference type="EMBL" id="BMAO01034332">
    <property type="protein sequence ID" value="GFQ95894.1"/>
    <property type="molecule type" value="Genomic_DNA"/>
</dbReference>
<dbReference type="SUPFAM" id="SSF56801">
    <property type="entry name" value="Acetyl-CoA synthetase-like"/>
    <property type="match status" value="1"/>
</dbReference>
<keyword evidence="1" id="KW-1133">Transmembrane helix</keyword>
<dbReference type="Pfam" id="PF00501">
    <property type="entry name" value="AMP-binding"/>
    <property type="match status" value="1"/>
</dbReference>
<comment type="caution">
    <text evidence="3">The sequence shown here is derived from an EMBL/GenBank/DDBJ whole genome shotgun (WGS) entry which is preliminary data.</text>
</comment>
<keyword evidence="4" id="KW-1185">Reference proteome</keyword>
<dbReference type="OrthoDB" id="10253869at2759"/>
<name>A0A8X6G796_TRICU</name>
<proteinExistence type="predicted"/>
<dbReference type="Gene3D" id="3.40.50.12780">
    <property type="entry name" value="N-terminal domain of ligase-like"/>
    <property type="match status" value="1"/>
</dbReference>
<keyword evidence="1" id="KW-0812">Transmembrane</keyword>
<feature type="transmembrane region" description="Helical" evidence="1">
    <location>
        <begin position="162"/>
        <end position="189"/>
    </location>
</feature>
<keyword evidence="1" id="KW-0472">Membrane</keyword>
<organism evidence="3 4">
    <name type="scientific">Trichonephila clavata</name>
    <name type="common">Joro spider</name>
    <name type="synonym">Nephila clavata</name>
    <dbReference type="NCBI Taxonomy" id="2740835"/>
    <lineage>
        <taxon>Eukaryota</taxon>
        <taxon>Metazoa</taxon>
        <taxon>Ecdysozoa</taxon>
        <taxon>Arthropoda</taxon>
        <taxon>Chelicerata</taxon>
        <taxon>Arachnida</taxon>
        <taxon>Araneae</taxon>
        <taxon>Araneomorphae</taxon>
        <taxon>Entelegynae</taxon>
        <taxon>Araneoidea</taxon>
        <taxon>Nephilidae</taxon>
        <taxon>Trichonephila</taxon>
    </lineage>
</organism>
<dbReference type="InterPro" id="IPR020845">
    <property type="entry name" value="AMP-binding_CS"/>
</dbReference>
<dbReference type="PANTHER" id="PTHR42921:SF1">
    <property type="entry name" value="ACETOACETYL-COA SYNTHETASE"/>
    <property type="match status" value="1"/>
</dbReference>
<reference evidence="3" key="1">
    <citation type="submission" date="2020-07" db="EMBL/GenBank/DDBJ databases">
        <title>Multicomponent nature underlies the extraordinary mechanical properties of spider dragline silk.</title>
        <authorList>
            <person name="Kono N."/>
            <person name="Nakamura H."/>
            <person name="Mori M."/>
            <person name="Yoshida Y."/>
            <person name="Ohtoshi R."/>
            <person name="Malay A.D."/>
            <person name="Moran D.A.P."/>
            <person name="Tomita M."/>
            <person name="Numata K."/>
            <person name="Arakawa K."/>
        </authorList>
    </citation>
    <scope>NUCLEOTIDE SEQUENCE</scope>
</reference>
<gene>
    <name evidence="3" type="primary">AACS</name>
    <name evidence="3" type="ORF">TNCT_449201</name>
</gene>
<dbReference type="GO" id="GO:0030729">
    <property type="term" value="F:acetoacetate-CoA ligase activity"/>
    <property type="evidence" value="ECO:0007669"/>
    <property type="project" value="TreeGrafter"/>
</dbReference>
<dbReference type="InterPro" id="IPR042099">
    <property type="entry name" value="ANL_N_sf"/>
</dbReference>
<sequence length="303" mass="34179">MSARQFNNVPVIWTPSEHDGKNVKKFKKIIEDKYRIKLVLQILIPFKDWLSEGIYCVVSENLCELWTELWDLLGIISSRRFDKSIFDEGFIEVVEPNNYAENLLKYRDDRLALIIEGEDTEVQTYTFSEMYEEVRLYAAAFRKFGLKKGDVVICHMSNRKEAIFATLAVISIGAIWAAALPMLGTQAVLERFQQLRPKILLSEDGYRLEGKDIEVLPKLAAIVEGLPTLEKVLIVTSKSKSNSKDISSIRNGCFLDDFLKTGVENDGSIPPMKFEQVSFSHPITVTYTSGSTGLPKGVVHGCG</sequence>
<dbReference type="PROSITE" id="PS00455">
    <property type="entry name" value="AMP_BINDING"/>
    <property type="match status" value="1"/>
</dbReference>
<dbReference type="PANTHER" id="PTHR42921">
    <property type="entry name" value="ACETOACETYL-COA SYNTHETASE"/>
    <property type="match status" value="1"/>
</dbReference>
<evidence type="ECO:0000313" key="3">
    <source>
        <dbReference type="EMBL" id="GFQ95894.1"/>
    </source>
</evidence>
<dbReference type="Proteomes" id="UP000887116">
    <property type="component" value="Unassembled WGS sequence"/>
</dbReference>
<evidence type="ECO:0000259" key="2">
    <source>
        <dbReference type="Pfam" id="PF00501"/>
    </source>
</evidence>